<evidence type="ECO:0000313" key="3">
    <source>
        <dbReference type="EMBL" id="OGZ27128.1"/>
    </source>
</evidence>
<feature type="domain" description="Glycosyl transferase family 1" evidence="2">
    <location>
        <begin position="166"/>
        <end position="299"/>
    </location>
</feature>
<dbReference type="GO" id="GO:0016757">
    <property type="term" value="F:glycosyltransferase activity"/>
    <property type="evidence" value="ECO:0007669"/>
    <property type="project" value="InterPro"/>
</dbReference>
<evidence type="ECO:0000256" key="1">
    <source>
        <dbReference type="ARBA" id="ARBA00022679"/>
    </source>
</evidence>
<dbReference type="AlphaFoldDB" id="A0A1G2EPF1"/>
<dbReference type="PANTHER" id="PTHR46401:SF2">
    <property type="entry name" value="GLYCOSYLTRANSFERASE WBBK-RELATED"/>
    <property type="match status" value="1"/>
</dbReference>
<dbReference type="PANTHER" id="PTHR46401">
    <property type="entry name" value="GLYCOSYLTRANSFERASE WBBK-RELATED"/>
    <property type="match status" value="1"/>
</dbReference>
<dbReference type="Proteomes" id="UP000177740">
    <property type="component" value="Unassembled WGS sequence"/>
</dbReference>
<dbReference type="Pfam" id="PF00534">
    <property type="entry name" value="Glycos_transf_1"/>
    <property type="match status" value="1"/>
</dbReference>
<reference evidence="3 4" key="1">
    <citation type="journal article" date="2016" name="Nat. Commun.">
        <title>Thousands of microbial genomes shed light on interconnected biogeochemical processes in an aquifer system.</title>
        <authorList>
            <person name="Anantharaman K."/>
            <person name="Brown C.T."/>
            <person name="Hug L.A."/>
            <person name="Sharon I."/>
            <person name="Castelle C.J."/>
            <person name="Probst A.J."/>
            <person name="Thomas B.C."/>
            <person name="Singh A."/>
            <person name="Wilkins M.J."/>
            <person name="Karaoz U."/>
            <person name="Brodie E.L."/>
            <person name="Williams K.H."/>
            <person name="Hubbard S.S."/>
            <person name="Banfield J.F."/>
        </authorList>
    </citation>
    <scope>NUCLEOTIDE SEQUENCE [LARGE SCALE GENOMIC DNA]</scope>
</reference>
<organism evidence="3 4">
    <name type="scientific">Candidatus Nealsonbacteria bacterium RIFOXYB1_FULL_40_15</name>
    <dbReference type="NCBI Taxonomy" id="1801677"/>
    <lineage>
        <taxon>Bacteria</taxon>
        <taxon>Candidatus Nealsoniibacteriota</taxon>
    </lineage>
</organism>
<name>A0A1G2EPF1_9BACT</name>
<dbReference type="Gene3D" id="3.40.50.2000">
    <property type="entry name" value="Glycogen Phosphorylase B"/>
    <property type="match status" value="2"/>
</dbReference>
<dbReference type="GO" id="GO:0009103">
    <property type="term" value="P:lipopolysaccharide biosynthetic process"/>
    <property type="evidence" value="ECO:0007669"/>
    <property type="project" value="TreeGrafter"/>
</dbReference>
<comment type="caution">
    <text evidence="3">The sequence shown here is derived from an EMBL/GenBank/DDBJ whole genome shotgun (WGS) entry which is preliminary data.</text>
</comment>
<dbReference type="STRING" id="1801677.A2365_00465"/>
<keyword evidence="1" id="KW-0808">Transferase</keyword>
<sequence>MKKIGWIEISKKKYGGVIYNEQARKALEPFFDVEEIMLESKIFKNIRYLKIPESLFYIWRLKKEKDLWIRDFYSSIFIKRKSLVMIHHLDFSGFPPVSRPAFYILQKIFLKKLEKADCIVTVSDYWQKYFLGLGFKNVYKIYNGFDLNEFGIKDQEAEEFKKSISSRPIIYLGNCQKAKGVVESYKALKCLDVQLVTSGRRQVNLPVLNLELDHKNYLKLLKASSIVISMSKFKEGWCRTAHEAMLSKTPVIGSGLGGMKELLEGGSQIVCPDFSELKNKAEYLLQNPERRKKIAEKGFEFAKKFTLDKFSEEWIKLIKNITQ</sequence>
<gene>
    <name evidence="3" type="ORF">A2365_00465</name>
</gene>
<dbReference type="EMBL" id="MHMM01000010">
    <property type="protein sequence ID" value="OGZ27128.1"/>
    <property type="molecule type" value="Genomic_DNA"/>
</dbReference>
<protein>
    <recommendedName>
        <fullName evidence="2">Glycosyl transferase family 1 domain-containing protein</fullName>
    </recommendedName>
</protein>
<dbReference type="SUPFAM" id="SSF53756">
    <property type="entry name" value="UDP-Glycosyltransferase/glycogen phosphorylase"/>
    <property type="match status" value="1"/>
</dbReference>
<evidence type="ECO:0000313" key="4">
    <source>
        <dbReference type="Proteomes" id="UP000177740"/>
    </source>
</evidence>
<dbReference type="CDD" id="cd03801">
    <property type="entry name" value="GT4_PimA-like"/>
    <property type="match status" value="1"/>
</dbReference>
<dbReference type="InterPro" id="IPR001296">
    <property type="entry name" value="Glyco_trans_1"/>
</dbReference>
<proteinExistence type="predicted"/>
<evidence type="ECO:0000259" key="2">
    <source>
        <dbReference type="Pfam" id="PF00534"/>
    </source>
</evidence>
<accession>A0A1G2EPF1</accession>